<dbReference type="Proteomes" id="UP001151518">
    <property type="component" value="Unassembled WGS sequence"/>
</dbReference>
<gene>
    <name evidence="4" type="ORF">GGI25_005529</name>
</gene>
<dbReference type="InterPro" id="IPR001680">
    <property type="entry name" value="WD40_rpt"/>
</dbReference>
<accession>A0A9W8G336</accession>
<feature type="repeat" description="WD" evidence="3">
    <location>
        <begin position="148"/>
        <end position="189"/>
    </location>
</feature>
<dbReference type="InterPro" id="IPR036322">
    <property type="entry name" value="WD40_repeat_dom_sf"/>
</dbReference>
<comment type="caution">
    <text evidence="4">The sequence shown here is derived from an EMBL/GenBank/DDBJ whole genome shotgun (WGS) entry which is preliminary data.</text>
</comment>
<dbReference type="PROSITE" id="PS50294">
    <property type="entry name" value="WD_REPEATS_REGION"/>
    <property type="match status" value="2"/>
</dbReference>
<evidence type="ECO:0000256" key="2">
    <source>
        <dbReference type="ARBA" id="ARBA00022737"/>
    </source>
</evidence>
<dbReference type="InterPro" id="IPR050505">
    <property type="entry name" value="WDR55/POC1"/>
</dbReference>
<dbReference type="PANTHER" id="PTHR44019:SF8">
    <property type="entry name" value="POC1 CENTRIOLAR PROTEIN HOMOLOG"/>
    <property type="match status" value="1"/>
</dbReference>
<feature type="repeat" description="WD" evidence="3">
    <location>
        <begin position="304"/>
        <end position="330"/>
    </location>
</feature>
<dbReference type="OrthoDB" id="10257301at2759"/>
<evidence type="ECO:0000313" key="4">
    <source>
        <dbReference type="EMBL" id="KAJ2671370.1"/>
    </source>
</evidence>
<dbReference type="PANTHER" id="PTHR44019">
    <property type="entry name" value="WD REPEAT-CONTAINING PROTEIN 55"/>
    <property type="match status" value="1"/>
</dbReference>
<keyword evidence="1 3" id="KW-0853">WD repeat</keyword>
<feature type="repeat" description="WD" evidence="3">
    <location>
        <begin position="190"/>
        <end position="231"/>
    </location>
</feature>
<evidence type="ECO:0000313" key="5">
    <source>
        <dbReference type="Proteomes" id="UP001151518"/>
    </source>
</evidence>
<dbReference type="SMART" id="SM00320">
    <property type="entry name" value="WD40"/>
    <property type="match status" value="6"/>
</dbReference>
<dbReference type="Gene3D" id="2.130.10.10">
    <property type="entry name" value="YVTN repeat-like/Quinoprotein amine dehydrogenase"/>
    <property type="match status" value="2"/>
</dbReference>
<dbReference type="Pfam" id="PF00400">
    <property type="entry name" value="WD40"/>
    <property type="match status" value="3"/>
</dbReference>
<evidence type="ECO:0008006" key="6">
    <source>
        <dbReference type="Google" id="ProtNLM"/>
    </source>
</evidence>
<sequence length="431" mass="45675">MAENFGYISVQPDWTIDAKNALGGVEGTHKFWVSAYRQGSESIHDDVVATGTTSADGSKLISLDTSDSSNISAEYVGSRQLRLSSRTLGIPPSLYTTASRTVTCSQIARGTGVRCFDVSRYGGLLVACGDDGAMDVYDTGSGVHRVQLNGHFGDVTCCQFFPSGQVILSGATDMRLKIWSASDGTNPVTLIGHRAAITDVAIVGVGKNVLSAAKDGTVRLWHCGSASVVHTFDISKHPINKIDLVVRSCHDGNNVDTTQQLHDTEFETDGKVLAVACEDGRALLFDLLSKEKIAEFGSLGGLPVRAVAYDAVNEILFTGISDGTISVWSLAEPVAPMYSFRRNQSAISAVHLVRTSTGDTLLCAGTEDGQLFIVSLNVAAGGKVASAEVVEDLIAFDVDPVSQVRVTPSSRNGATRQSIWAAGQCSRVCEF</sequence>
<reference evidence="4" key="1">
    <citation type="submission" date="2022-07" db="EMBL/GenBank/DDBJ databases">
        <title>Phylogenomic reconstructions and comparative analyses of Kickxellomycotina fungi.</title>
        <authorList>
            <person name="Reynolds N.K."/>
            <person name="Stajich J.E."/>
            <person name="Barry K."/>
            <person name="Grigoriev I.V."/>
            <person name="Crous P."/>
            <person name="Smith M.E."/>
        </authorList>
    </citation>
    <scope>NUCLEOTIDE SEQUENCE</scope>
    <source>
        <strain evidence="4">NRRL 3115</strain>
    </source>
</reference>
<dbReference type="PROSITE" id="PS50082">
    <property type="entry name" value="WD_REPEATS_2"/>
    <property type="match status" value="3"/>
</dbReference>
<protein>
    <recommendedName>
        <fullName evidence="6">WD40 repeat-like protein</fullName>
    </recommendedName>
</protein>
<keyword evidence="2" id="KW-0677">Repeat</keyword>
<dbReference type="EMBL" id="JANBTW010000104">
    <property type="protein sequence ID" value="KAJ2671370.1"/>
    <property type="molecule type" value="Genomic_DNA"/>
</dbReference>
<organism evidence="4 5">
    <name type="scientific">Coemansia spiralis</name>
    <dbReference type="NCBI Taxonomy" id="417178"/>
    <lineage>
        <taxon>Eukaryota</taxon>
        <taxon>Fungi</taxon>
        <taxon>Fungi incertae sedis</taxon>
        <taxon>Zoopagomycota</taxon>
        <taxon>Kickxellomycotina</taxon>
        <taxon>Kickxellomycetes</taxon>
        <taxon>Kickxellales</taxon>
        <taxon>Kickxellaceae</taxon>
        <taxon>Coemansia</taxon>
    </lineage>
</organism>
<proteinExistence type="predicted"/>
<dbReference type="AlphaFoldDB" id="A0A9W8G336"/>
<evidence type="ECO:0000256" key="3">
    <source>
        <dbReference type="PROSITE-ProRule" id="PRU00221"/>
    </source>
</evidence>
<evidence type="ECO:0000256" key="1">
    <source>
        <dbReference type="ARBA" id="ARBA00022574"/>
    </source>
</evidence>
<dbReference type="SUPFAM" id="SSF50978">
    <property type="entry name" value="WD40 repeat-like"/>
    <property type="match status" value="1"/>
</dbReference>
<dbReference type="InterPro" id="IPR015943">
    <property type="entry name" value="WD40/YVTN_repeat-like_dom_sf"/>
</dbReference>
<name>A0A9W8G336_9FUNG</name>